<evidence type="ECO:0000313" key="3">
    <source>
        <dbReference type="Proteomes" id="UP000391919"/>
    </source>
</evidence>
<feature type="domain" description="Transposase IS110-like N-terminal" evidence="1">
    <location>
        <begin position="5"/>
        <end position="77"/>
    </location>
</feature>
<dbReference type="AlphaFoldDB" id="A0A5J4JHQ3"/>
<name>A0A5J4JHQ3_9BACI</name>
<proteinExistence type="predicted"/>
<dbReference type="GO" id="GO:0003677">
    <property type="term" value="F:DNA binding"/>
    <property type="evidence" value="ECO:0007669"/>
    <property type="project" value="InterPro"/>
</dbReference>
<reference evidence="2 3" key="1">
    <citation type="submission" date="2019-09" db="EMBL/GenBank/DDBJ databases">
        <title>Draft genome sequence of Bacillus sp. JC-7.</title>
        <authorList>
            <person name="Tanaka N."/>
            <person name="Shiwa Y."/>
            <person name="Fujita N."/>
            <person name="Tanasupawat S."/>
        </authorList>
    </citation>
    <scope>NUCLEOTIDE SEQUENCE [LARGE SCALE GENOMIC DNA]</scope>
    <source>
        <strain evidence="2 3">JC-7</strain>
    </source>
</reference>
<dbReference type="Proteomes" id="UP000391919">
    <property type="component" value="Unassembled WGS sequence"/>
</dbReference>
<dbReference type="GO" id="GO:0004803">
    <property type="term" value="F:transposase activity"/>
    <property type="evidence" value="ECO:0007669"/>
    <property type="project" value="InterPro"/>
</dbReference>
<sequence length="98" mass="11547">MERRAGLNVHQETVVACVMYGLLEKKPKKETRTFSTTTKGLLELYDWLDSYQCTHVAMESTGVFWKPVWNILEERFILMREALRMFQVVKQMSLMQLG</sequence>
<evidence type="ECO:0000259" key="1">
    <source>
        <dbReference type="Pfam" id="PF01548"/>
    </source>
</evidence>
<evidence type="ECO:0000313" key="2">
    <source>
        <dbReference type="EMBL" id="GER70829.1"/>
    </source>
</evidence>
<dbReference type="InterPro" id="IPR002525">
    <property type="entry name" value="Transp_IS110-like_N"/>
</dbReference>
<dbReference type="GO" id="GO:0006313">
    <property type="term" value="P:DNA transposition"/>
    <property type="evidence" value="ECO:0007669"/>
    <property type="project" value="InterPro"/>
</dbReference>
<organism evidence="2 3">
    <name type="scientific">Weizmannia acidilactici</name>
    <dbReference type="NCBI Taxonomy" id="2607726"/>
    <lineage>
        <taxon>Bacteria</taxon>
        <taxon>Bacillati</taxon>
        <taxon>Bacillota</taxon>
        <taxon>Bacilli</taxon>
        <taxon>Bacillales</taxon>
        <taxon>Bacillaceae</taxon>
        <taxon>Heyndrickxia</taxon>
    </lineage>
</organism>
<comment type="caution">
    <text evidence="2">The sequence shown here is derived from an EMBL/GenBank/DDBJ whole genome shotgun (WGS) entry which is preliminary data.</text>
</comment>
<keyword evidence="3" id="KW-1185">Reference proteome</keyword>
<protein>
    <recommendedName>
        <fullName evidence="1">Transposase IS110-like N-terminal domain-containing protein</fullName>
    </recommendedName>
</protein>
<gene>
    <name evidence="2" type="ORF">BpJC7_21320</name>
</gene>
<dbReference type="Pfam" id="PF01548">
    <property type="entry name" value="DEDD_Tnp_IS110"/>
    <property type="match status" value="1"/>
</dbReference>
<dbReference type="EMBL" id="BKZQ01000028">
    <property type="protein sequence ID" value="GER70829.1"/>
    <property type="molecule type" value="Genomic_DNA"/>
</dbReference>
<accession>A0A5J4JHQ3</accession>